<dbReference type="EMBL" id="QLTK01000007">
    <property type="protein sequence ID" value="RAS33177.1"/>
    <property type="molecule type" value="Genomic_DNA"/>
</dbReference>
<gene>
    <name evidence="1" type="ORF">BX591_10794</name>
</gene>
<dbReference type="Proteomes" id="UP000248918">
    <property type="component" value="Unassembled WGS sequence"/>
</dbReference>
<reference evidence="1 2" key="1">
    <citation type="submission" date="2018-06" db="EMBL/GenBank/DDBJ databases">
        <title>Genomic Encyclopedia of Type Strains, Phase III (KMG-III): the genomes of soil and plant-associated and newly described type strains.</title>
        <authorList>
            <person name="Whitman W."/>
        </authorList>
    </citation>
    <scope>NUCLEOTIDE SEQUENCE [LARGE SCALE GENOMIC DNA]</scope>
    <source>
        <strain evidence="1 2">LMG 23644</strain>
    </source>
</reference>
<dbReference type="AlphaFoldDB" id="A0A329CGS0"/>
<comment type="caution">
    <text evidence="1">The sequence shown here is derived from an EMBL/GenBank/DDBJ whole genome shotgun (WGS) entry which is preliminary data.</text>
</comment>
<sequence length="50" mass="5601">MRPCAGCFKVGQKCVEVNWAAQPPHLVIEVSIDQPHRVTGRSQQFTFNCS</sequence>
<evidence type="ECO:0000313" key="2">
    <source>
        <dbReference type="Proteomes" id="UP000248918"/>
    </source>
</evidence>
<accession>A0A329CGS0</accession>
<name>A0A329CGS0_9BURK</name>
<evidence type="ECO:0000313" key="1">
    <source>
        <dbReference type="EMBL" id="RAS33177.1"/>
    </source>
</evidence>
<organism evidence="1 2">
    <name type="scientific">Paraburkholderia bryophila</name>
    <dbReference type="NCBI Taxonomy" id="420952"/>
    <lineage>
        <taxon>Bacteria</taxon>
        <taxon>Pseudomonadati</taxon>
        <taxon>Pseudomonadota</taxon>
        <taxon>Betaproteobacteria</taxon>
        <taxon>Burkholderiales</taxon>
        <taxon>Burkholderiaceae</taxon>
        <taxon>Paraburkholderia</taxon>
    </lineage>
</organism>
<protein>
    <submittedName>
        <fullName evidence="1">Uncharacterized protein</fullName>
    </submittedName>
</protein>
<proteinExistence type="predicted"/>